<comment type="caution">
    <text evidence="4">The sequence shown here is derived from an EMBL/GenBank/DDBJ whole genome shotgun (WGS) entry which is preliminary data.</text>
</comment>
<dbReference type="Gene3D" id="1.25.40.10">
    <property type="entry name" value="Tetratricopeptide repeat domain"/>
    <property type="match status" value="2"/>
</dbReference>
<dbReference type="InterPro" id="IPR044179">
    <property type="entry name" value="PPR5-like"/>
</dbReference>
<comment type="similarity">
    <text evidence="1">Belongs to the PPR family. P subfamily.</text>
</comment>
<dbReference type="NCBIfam" id="TIGR00756">
    <property type="entry name" value="PPR"/>
    <property type="match status" value="2"/>
</dbReference>
<name>A0AA38LMJ4_TAXCH</name>
<protein>
    <recommendedName>
        <fullName evidence="6">Pentatricopeptide repeat-containing protein</fullName>
    </recommendedName>
</protein>
<dbReference type="Pfam" id="PF13812">
    <property type="entry name" value="PPR_3"/>
    <property type="match status" value="1"/>
</dbReference>
<evidence type="ECO:0000256" key="2">
    <source>
        <dbReference type="ARBA" id="ARBA00022737"/>
    </source>
</evidence>
<dbReference type="InterPro" id="IPR011990">
    <property type="entry name" value="TPR-like_helical_dom_sf"/>
</dbReference>
<keyword evidence="2" id="KW-0677">Repeat</keyword>
<reference evidence="4 5" key="1">
    <citation type="journal article" date="2021" name="Nat. Plants">
        <title>The Taxus genome provides insights into paclitaxel biosynthesis.</title>
        <authorList>
            <person name="Xiong X."/>
            <person name="Gou J."/>
            <person name="Liao Q."/>
            <person name="Li Y."/>
            <person name="Zhou Q."/>
            <person name="Bi G."/>
            <person name="Li C."/>
            <person name="Du R."/>
            <person name="Wang X."/>
            <person name="Sun T."/>
            <person name="Guo L."/>
            <person name="Liang H."/>
            <person name="Lu P."/>
            <person name="Wu Y."/>
            <person name="Zhang Z."/>
            <person name="Ro D.K."/>
            <person name="Shang Y."/>
            <person name="Huang S."/>
            <person name="Yan J."/>
        </authorList>
    </citation>
    <scope>NUCLEOTIDE SEQUENCE [LARGE SCALE GENOMIC DNA]</scope>
    <source>
        <strain evidence="4">Ta-2019</strain>
    </source>
</reference>
<organism evidence="4 5">
    <name type="scientific">Taxus chinensis</name>
    <name type="common">Chinese yew</name>
    <name type="synonym">Taxus wallichiana var. chinensis</name>
    <dbReference type="NCBI Taxonomy" id="29808"/>
    <lineage>
        <taxon>Eukaryota</taxon>
        <taxon>Viridiplantae</taxon>
        <taxon>Streptophyta</taxon>
        <taxon>Embryophyta</taxon>
        <taxon>Tracheophyta</taxon>
        <taxon>Spermatophyta</taxon>
        <taxon>Pinopsida</taxon>
        <taxon>Pinidae</taxon>
        <taxon>Conifers II</taxon>
        <taxon>Cupressales</taxon>
        <taxon>Taxaceae</taxon>
        <taxon>Taxus</taxon>
    </lineage>
</organism>
<dbReference type="PROSITE" id="PS51375">
    <property type="entry name" value="PPR"/>
    <property type="match status" value="4"/>
</dbReference>
<dbReference type="OMA" id="EKVICSY"/>
<evidence type="ECO:0000256" key="3">
    <source>
        <dbReference type="PROSITE-ProRule" id="PRU00708"/>
    </source>
</evidence>
<feature type="repeat" description="PPR" evidence="3">
    <location>
        <begin position="396"/>
        <end position="430"/>
    </location>
</feature>
<feature type="repeat" description="PPR" evidence="3">
    <location>
        <begin position="255"/>
        <end position="289"/>
    </location>
</feature>
<proteinExistence type="inferred from homology"/>
<dbReference type="Pfam" id="PF13041">
    <property type="entry name" value="PPR_2"/>
    <property type="match status" value="1"/>
</dbReference>
<evidence type="ECO:0000256" key="1">
    <source>
        <dbReference type="ARBA" id="ARBA00007626"/>
    </source>
</evidence>
<dbReference type="Proteomes" id="UP000824469">
    <property type="component" value="Unassembled WGS sequence"/>
</dbReference>
<evidence type="ECO:0000313" key="4">
    <source>
        <dbReference type="EMBL" id="KAH9330678.1"/>
    </source>
</evidence>
<evidence type="ECO:0000313" key="5">
    <source>
        <dbReference type="Proteomes" id="UP000824469"/>
    </source>
</evidence>
<feature type="non-terminal residue" evidence="4">
    <location>
        <position position="1"/>
    </location>
</feature>
<feature type="repeat" description="PPR" evidence="3">
    <location>
        <begin position="220"/>
        <end position="254"/>
    </location>
</feature>
<dbReference type="EMBL" id="JAHRHJ020000001">
    <property type="protein sequence ID" value="KAH9330678.1"/>
    <property type="molecule type" value="Genomic_DNA"/>
</dbReference>
<feature type="repeat" description="PPR" evidence="3">
    <location>
        <begin position="185"/>
        <end position="219"/>
    </location>
</feature>
<dbReference type="PANTHER" id="PTHR47874:SF4">
    <property type="entry name" value="EXPRESSED PROTEIN"/>
    <property type="match status" value="1"/>
</dbReference>
<dbReference type="InterPro" id="IPR002885">
    <property type="entry name" value="PPR_rpt"/>
</dbReference>
<dbReference type="GO" id="GO:0003729">
    <property type="term" value="F:mRNA binding"/>
    <property type="evidence" value="ECO:0007669"/>
    <property type="project" value="InterPro"/>
</dbReference>
<sequence>MFSIFLRHKFTVSKIQRYPNARFPCCRSITHDSNVRSARVSTPVNTLLTKLVNSRNRDIKCVLDQEQDLFLRSDALFWEPLLRALKSAVSSSSNMVHQVLEWKIEKLVKESNRDPRDWARQISLAGRVNNTQLASRAFSLMELQQIRPTSTVFNSLIYAYGFSNRLAKALSLFEVMERTEDCQPTLVTYNTFMSVYSRLGDANNLQAWYEACKNAGFSPNADTYKHLILGFLRANRYDRMNFAFREMISSGVMPNIATLESVMEGYCKQGRLERMKETLKFMKEEGWNVTEKIATRVFEVYAKLGEVREMQEMLVIGKALQNTKFVSEVYSKIVKAYALSGQLDDMEFYVGKMLEDGANFSCSGDVEAVISSYFFHEAYDRLEFFLNQVTGVCKLSSGTYNLLFTEYEKAGQIEKLQVIVENIKKAGFNPSSDISQNLQYFEQMAK</sequence>
<keyword evidence="5" id="KW-1185">Reference proteome</keyword>
<dbReference type="AlphaFoldDB" id="A0AA38LMJ4"/>
<dbReference type="PANTHER" id="PTHR47874">
    <property type="entry name" value="EXPRESSED PROTEIN"/>
    <property type="match status" value="1"/>
</dbReference>
<accession>A0AA38LMJ4</accession>
<gene>
    <name evidence="4" type="ORF">KI387_002786</name>
</gene>
<evidence type="ECO:0008006" key="6">
    <source>
        <dbReference type="Google" id="ProtNLM"/>
    </source>
</evidence>